<dbReference type="SMART" id="SM00530">
    <property type="entry name" value="HTH_XRE"/>
    <property type="match status" value="1"/>
</dbReference>
<accession>A0A917V9P4</accession>
<dbReference type="Gene3D" id="1.10.260.40">
    <property type="entry name" value="lambda repressor-like DNA-binding domains"/>
    <property type="match status" value="1"/>
</dbReference>
<name>A0A917V9P4_9HYPH</name>
<comment type="caution">
    <text evidence="3">The sequence shown here is derived from an EMBL/GenBank/DDBJ whole genome shotgun (WGS) entry which is preliminary data.</text>
</comment>
<reference evidence="3 4" key="1">
    <citation type="journal article" date="2014" name="Int. J. Syst. Evol. Microbiol.">
        <title>Complete genome sequence of Corynebacterium casei LMG S-19264T (=DSM 44701T), isolated from a smear-ripened cheese.</title>
        <authorList>
            <consortium name="US DOE Joint Genome Institute (JGI-PGF)"/>
            <person name="Walter F."/>
            <person name="Albersmeier A."/>
            <person name="Kalinowski J."/>
            <person name="Ruckert C."/>
        </authorList>
    </citation>
    <scope>NUCLEOTIDE SEQUENCE [LARGE SCALE GENOMIC DNA]</scope>
    <source>
        <strain evidence="3 4">CGMCC 1.9161</strain>
    </source>
</reference>
<dbReference type="SUPFAM" id="SSF47413">
    <property type="entry name" value="lambda repressor-like DNA-binding domains"/>
    <property type="match status" value="1"/>
</dbReference>
<dbReference type="RefSeq" id="WP_188915571.1">
    <property type="nucleotide sequence ID" value="NZ_BMMF01000017.1"/>
</dbReference>
<feature type="region of interest" description="Disordered" evidence="1">
    <location>
        <begin position="134"/>
        <end position="170"/>
    </location>
</feature>
<organism evidence="3 4">
    <name type="scientific">Salinarimonas ramus</name>
    <dbReference type="NCBI Taxonomy" id="690164"/>
    <lineage>
        <taxon>Bacteria</taxon>
        <taxon>Pseudomonadati</taxon>
        <taxon>Pseudomonadota</taxon>
        <taxon>Alphaproteobacteria</taxon>
        <taxon>Hyphomicrobiales</taxon>
        <taxon>Salinarimonadaceae</taxon>
        <taxon>Salinarimonas</taxon>
    </lineage>
</organism>
<dbReference type="EMBL" id="BMMF01000017">
    <property type="protein sequence ID" value="GGK53543.1"/>
    <property type="molecule type" value="Genomic_DNA"/>
</dbReference>
<proteinExistence type="predicted"/>
<protein>
    <recommendedName>
        <fullName evidence="2">HTH cro/C1-type domain-containing protein</fullName>
    </recommendedName>
</protein>
<keyword evidence="4" id="KW-1185">Reference proteome</keyword>
<dbReference type="AlphaFoldDB" id="A0A917V9P4"/>
<sequence length="170" mass="18073">MPRRSRDPDGEARALTPFGRRVRELRAARGLQLKHMAAHLGVSSAYLSALERGERGRPTFTLVQGTIHYFGVIWDEADELQRLAELSDPAPRVPAGGCGADAMLLANRLAREIAGLGPERVASMLAILDGVSTPVDATDHPGPSLDGRDANGSNPGDPPPGVPSRPRDSN</sequence>
<evidence type="ECO:0000259" key="2">
    <source>
        <dbReference type="PROSITE" id="PS50943"/>
    </source>
</evidence>
<dbReference type="Pfam" id="PF13560">
    <property type="entry name" value="HTH_31"/>
    <property type="match status" value="1"/>
</dbReference>
<evidence type="ECO:0000256" key="1">
    <source>
        <dbReference type="SAM" id="MobiDB-lite"/>
    </source>
</evidence>
<evidence type="ECO:0000313" key="3">
    <source>
        <dbReference type="EMBL" id="GGK53543.1"/>
    </source>
</evidence>
<gene>
    <name evidence="3" type="ORF">GCM10011322_45460</name>
</gene>
<dbReference type="GO" id="GO:0003677">
    <property type="term" value="F:DNA binding"/>
    <property type="evidence" value="ECO:0007669"/>
    <property type="project" value="InterPro"/>
</dbReference>
<feature type="domain" description="HTH cro/C1-type" evidence="2">
    <location>
        <begin position="22"/>
        <end position="80"/>
    </location>
</feature>
<dbReference type="InterPro" id="IPR010982">
    <property type="entry name" value="Lambda_DNA-bd_dom_sf"/>
</dbReference>
<dbReference type="InterPro" id="IPR001387">
    <property type="entry name" value="Cro/C1-type_HTH"/>
</dbReference>
<evidence type="ECO:0000313" key="4">
    <source>
        <dbReference type="Proteomes" id="UP000600449"/>
    </source>
</evidence>
<dbReference type="CDD" id="cd00093">
    <property type="entry name" value="HTH_XRE"/>
    <property type="match status" value="1"/>
</dbReference>
<dbReference type="PROSITE" id="PS50943">
    <property type="entry name" value="HTH_CROC1"/>
    <property type="match status" value="1"/>
</dbReference>
<dbReference type="Proteomes" id="UP000600449">
    <property type="component" value="Unassembled WGS sequence"/>
</dbReference>